<gene>
    <name evidence="2" type="ORF">DFJ69_2917</name>
</gene>
<organism evidence="2 3">
    <name type="scientific">Thermomonospora umbrina</name>
    <dbReference type="NCBI Taxonomy" id="111806"/>
    <lineage>
        <taxon>Bacteria</taxon>
        <taxon>Bacillati</taxon>
        <taxon>Actinomycetota</taxon>
        <taxon>Actinomycetes</taxon>
        <taxon>Streptosporangiales</taxon>
        <taxon>Thermomonosporaceae</taxon>
        <taxon>Thermomonospora</taxon>
    </lineage>
</organism>
<feature type="region of interest" description="Disordered" evidence="1">
    <location>
        <begin position="1"/>
        <end position="59"/>
    </location>
</feature>
<name>A0A3D9SWR6_9ACTN</name>
<dbReference type="Proteomes" id="UP000256661">
    <property type="component" value="Unassembled WGS sequence"/>
</dbReference>
<evidence type="ECO:0000256" key="1">
    <source>
        <dbReference type="SAM" id="MobiDB-lite"/>
    </source>
</evidence>
<dbReference type="EMBL" id="QTTT01000001">
    <property type="protein sequence ID" value="REE97445.1"/>
    <property type="molecule type" value="Genomic_DNA"/>
</dbReference>
<evidence type="ECO:0000313" key="3">
    <source>
        <dbReference type="Proteomes" id="UP000256661"/>
    </source>
</evidence>
<dbReference type="RefSeq" id="WP_116022939.1">
    <property type="nucleotide sequence ID" value="NZ_QTTT01000001.1"/>
</dbReference>
<dbReference type="AlphaFoldDB" id="A0A3D9SWR6"/>
<keyword evidence="3" id="KW-1185">Reference proteome</keyword>
<accession>A0A3D9SWR6</accession>
<protein>
    <submittedName>
        <fullName evidence="2">Uncharacterized protein</fullName>
    </submittedName>
</protein>
<sequence length="59" mass="6126">MTTPSGTEQPVPKPPEAVAGAAHDAADDEPVPPVPSEGGRGMTGNTSHRPEEFNPDDFE</sequence>
<evidence type="ECO:0000313" key="2">
    <source>
        <dbReference type="EMBL" id="REE97445.1"/>
    </source>
</evidence>
<comment type="caution">
    <text evidence="2">The sequence shown here is derived from an EMBL/GenBank/DDBJ whole genome shotgun (WGS) entry which is preliminary data.</text>
</comment>
<reference evidence="2 3" key="1">
    <citation type="submission" date="2018-08" db="EMBL/GenBank/DDBJ databases">
        <title>Sequencing the genomes of 1000 actinobacteria strains.</title>
        <authorList>
            <person name="Klenk H.-P."/>
        </authorList>
    </citation>
    <scope>NUCLEOTIDE SEQUENCE [LARGE SCALE GENOMIC DNA]</scope>
    <source>
        <strain evidence="2 3">DSM 43927</strain>
    </source>
</reference>
<proteinExistence type="predicted"/>